<name>A0A5C8NIQ6_9BACI</name>
<dbReference type="EMBL" id="VDUW01000010">
    <property type="protein sequence ID" value="TXL61679.1"/>
    <property type="molecule type" value="Genomic_DNA"/>
</dbReference>
<comment type="caution">
    <text evidence="6">The sequence shown here is derived from an EMBL/GenBank/DDBJ whole genome shotgun (WGS) entry which is preliminary data.</text>
</comment>
<dbReference type="CDD" id="cd07043">
    <property type="entry name" value="STAS_anti-anti-sigma_factors"/>
    <property type="match status" value="1"/>
</dbReference>
<dbReference type="SUPFAM" id="SSF52091">
    <property type="entry name" value="SpoIIaa-like"/>
    <property type="match status" value="1"/>
</dbReference>
<evidence type="ECO:0000259" key="5">
    <source>
        <dbReference type="PROSITE" id="PS50801"/>
    </source>
</evidence>
<feature type="domain" description="STAS" evidence="5">
    <location>
        <begin position="3"/>
        <end position="114"/>
    </location>
</feature>
<dbReference type="OrthoDB" id="9793697at2"/>
<dbReference type="PANTHER" id="PTHR33495">
    <property type="entry name" value="ANTI-SIGMA FACTOR ANTAGONIST TM_1081-RELATED-RELATED"/>
    <property type="match status" value="1"/>
</dbReference>
<evidence type="ECO:0000256" key="4">
    <source>
        <dbReference type="RuleBase" id="RU003749"/>
    </source>
</evidence>
<dbReference type="Proteomes" id="UP000321574">
    <property type="component" value="Unassembled WGS sequence"/>
</dbReference>
<dbReference type="InterPro" id="IPR036513">
    <property type="entry name" value="STAS_dom_sf"/>
</dbReference>
<accession>A0A5C8NIQ6</accession>
<keyword evidence="2" id="KW-0597">Phosphoprotein</keyword>
<evidence type="ECO:0000256" key="1">
    <source>
        <dbReference type="ARBA" id="ARBA00009013"/>
    </source>
</evidence>
<dbReference type="AlphaFoldDB" id="A0A5C8NIQ6"/>
<comment type="function">
    <text evidence="3">Positive regulator of sigma-B activity. Non-phosphorylated RsbV binds to RsbW, preventing its association with sigma-B. When phosphorylated, releases RsbW, which is then free to complex with and inactivate sigma-B.</text>
</comment>
<dbReference type="Pfam" id="PF01740">
    <property type="entry name" value="STAS"/>
    <property type="match status" value="1"/>
</dbReference>
<keyword evidence="7" id="KW-1185">Reference proteome</keyword>
<dbReference type="InterPro" id="IPR003658">
    <property type="entry name" value="Anti-sigma_ant"/>
</dbReference>
<evidence type="ECO:0000313" key="7">
    <source>
        <dbReference type="Proteomes" id="UP000321574"/>
    </source>
</evidence>
<evidence type="ECO:0000256" key="3">
    <source>
        <dbReference type="ARBA" id="ARBA00024670"/>
    </source>
</evidence>
<protein>
    <recommendedName>
        <fullName evidence="4">Anti-sigma factor antagonist</fullName>
    </recommendedName>
</protein>
<comment type="similarity">
    <text evidence="1 4">Belongs to the anti-sigma-factor antagonist family.</text>
</comment>
<dbReference type="Gene3D" id="3.30.750.24">
    <property type="entry name" value="STAS domain"/>
    <property type="match status" value="1"/>
</dbReference>
<dbReference type="PROSITE" id="PS50801">
    <property type="entry name" value="STAS"/>
    <property type="match status" value="1"/>
</dbReference>
<sequence length="114" mass="13052">MNLSIDIQEREHHSIIFVQGEVDVYTAEQLKKSLIPLTEETENLVEVNLDGVRYMDSTGLGILIGAWKSAKKHHSHLKLVQLNNRLMRLFKVTGLDQMMDIHPIKQGGNQYENV</sequence>
<dbReference type="InterPro" id="IPR002645">
    <property type="entry name" value="STAS_dom"/>
</dbReference>
<gene>
    <name evidence="6" type="ORF">FHP05_12405</name>
</gene>
<dbReference type="NCBIfam" id="TIGR00377">
    <property type="entry name" value="ant_ant_sig"/>
    <property type="match status" value="1"/>
</dbReference>
<dbReference type="GO" id="GO:0043856">
    <property type="term" value="F:anti-sigma factor antagonist activity"/>
    <property type="evidence" value="ECO:0007669"/>
    <property type="project" value="InterPro"/>
</dbReference>
<proteinExistence type="inferred from homology"/>
<organism evidence="6 7">
    <name type="scientific">Cerasibacillus terrae</name>
    <dbReference type="NCBI Taxonomy" id="2498845"/>
    <lineage>
        <taxon>Bacteria</taxon>
        <taxon>Bacillati</taxon>
        <taxon>Bacillota</taxon>
        <taxon>Bacilli</taxon>
        <taxon>Bacillales</taxon>
        <taxon>Bacillaceae</taxon>
        <taxon>Cerasibacillus</taxon>
    </lineage>
</organism>
<reference evidence="6 7" key="1">
    <citation type="submission" date="2019-06" db="EMBL/GenBank/DDBJ databases">
        <title>Cerasibacillus sp. nov., isolated from maize field.</title>
        <authorList>
            <person name="Lin S.-Y."/>
            <person name="Tsai C.-F."/>
            <person name="Young C.-C."/>
        </authorList>
    </citation>
    <scope>NUCLEOTIDE SEQUENCE [LARGE SCALE GENOMIC DNA]</scope>
    <source>
        <strain evidence="6 7">CC-CFT480</strain>
    </source>
</reference>
<dbReference type="PANTHER" id="PTHR33495:SF9">
    <property type="entry name" value="ANTI-SIGMA-B FACTOR ANTAGONIST"/>
    <property type="match status" value="1"/>
</dbReference>
<evidence type="ECO:0000256" key="2">
    <source>
        <dbReference type="ARBA" id="ARBA00022553"/>
    </source>
</evidence>
<dbReference type="RefSeq" id="WP_147668698.1">
    <property type="nucleotide sequence ID" value="NZ_VDUW01000010.1"/>
</dbReference>
<evidence type="ECO:0000313" key="6">
    <source>
        <dbReference type="EMBL" id="TXL61679.1"/>
    </source>
</evidence>